<dbReference type="EMBL" id="ABJB010947581">
    <property type="status" value="NOT_ANNOTATED_CDS"/>
    <property type="molecule type" value="Genomic_DNA"/>
</dbReference>
<dbReference type="AlphaFoldDB" id="B7QAU0"/>
<dbReference type="EMBL" id="DS896699">
    <property type="protein sequence ID" value="EEC15962.1"/>
    <property type="molecule type" value="Genomic_DNA"/>
</dbReference>
<dbReference type="VEuPathDB" id="VectorBase:ISCW012097"/>
<keyword evidence="4" id="KW-1185">Reference proteome</keyword>
<feature type="region of interest" description="Disordered" evidence="1">
    <location>
        <begin position="1"/>
        <end position="51"/>
    </location>
</feature>
<protein>
    <submittedName>
        <fullName evidence="2 3">Uncharacterized protein</fullName>
    </submittedName>
</protein>
<proteinExistence type="predicted"/>
<dbReference type="HOGENOM" id="CLU_2560834_0_0_1"/>
<gene>
    <name evidence="2" type="ORF">IscW_ISCW012097</name>
</gene>
<feature type="compositionally biased region" description="Basic and acidic residues" evidence="1">
    <location>
        <begin position="23"/>
        <end position="32"/>
    </location>
</feature>
<dbReference type="PaxDb" id="6945-B7QAU0"/>
<dbReference type="Proteomes" id="UP000001555">
    <property type="component" value="Unassembled WGS sequence"/>
</dbReference>
<reference evidence="3" key="2">
    <citation type="submission" date="2020-05" db="UniProtKB">
        <authorList>
            <consortium name="EnsemblMetazoa"/>
        </authorList>
    </citation>
    <scope>IDENTIFICATION</scope>
    <source>
        <strain evidence="3">wikel</strain>
    </source>
</reference>
<dbReference type="EnsemblMetazoa" id="ISCW012097-RA">
    <property type="protein sequence ID" value="ISCW012097-PA"/>
    <property type="gene ID" value="ISCW012097"/>
</dbReference>
<evidence type="ECO:0000313" key="2">
    <source>
        <dbReference type="EMBL" id="EEC15962.1"/>
    </source>
</evidence>
<dbReference type="InParanoid" id="B7QAU0"/>
<name>B7QAU0_IXOSC</name>
<feature type="compositionally biased region" description="Basic and acidic residues" evidence="1">
    <location>
        <begin position="1"/>
        <end position="15"/>
    </location>
</feature>
<evidence type="ECO:0000313" key="4">
    <source>
        <dbReference type="Proteomes" id="UP000001555"/>
    </source>
</evidence>
<sequence length="82" mass="8949">MDDARLITPERERTRKSTTGRNTADEPHRGRGDSAAPLIAEELPRGSPGRPRAFRCSGETFELEGAVTTQQHSVTGLLLAFT</sequence>
<dbReference type="VEuPathDB" id="VectorBase:ISCI012097"/>
<reference evidence="2 4" key="1">
    <citation type="submission" date="2008-03" db="EMBL/GenBank/DDBJ databases">
        <title>Annotation of Ixodes scapularis.</title>
        <authorList>
            <consortium name="Ixodes scapularis Genome Project Consortium"/>
            <person name="Caler E."/>
            <person name="Hannick L.I."/>
            <person name="Bidwell S."/>
            <person name="Joardar V."/>
            <person name="Thiagarajan M."/>
            <person name="Amedeo P."/>
            <person name="Galinsky K.J."/>
            <person name="Schobel S."/>
            <person name="Inman J."/>
            <person name="Hostetler J."/>
            <person name="Miller J."/>
            <person name="Hammond M."/>
            <person name="Megy K."/>
            <person name="Lawson D."/>
            <person name="Kodira C."/>
            <person name="Sutton G."/>
            <person name="Meyer J."/>
            <person name="Hill C.A."/>
            <person name="Birren B."/>
            <person name="Nene V."/>
            <person name="Collins F."/>
            <person name="Alarcon-Chaidez F."/>
            <person name="Wikel S."/>
            <person name="Strausberg R."/>
        </authorList>
    </citation>
    <scope>NUCLEOTIDE SEQUENCE [LARGE SCALE GENOMIC DNA]</scope>
    <source>
        <strain evidence="4">Wikel</strain>
        <strain evidence="2">Wikel colony</strain>
    </source>
</reference>
<organism>
    <name type="scientific">Ixodes scapularis</name>
    <name type="common">Black-legged tick</name>
    <name type="synonym">Deer tick</name>
    <dbReference type="NCBI Taxonomy" id="6945"/>
    <lineage>
        <taxon>Eukaryota</taxon>
        <taxon>Metazoa</taxon>
        <taxon>Ecdysozoa</taxon>
        <taxon>Arthropoda</taxon>
        <taxon>Chelicerata</taxon>
        <taxon>Arachnida</taxon>
        <taxon>Acari</taxon>
        <taxon>Parasitiformes</taxon>
        <taxon>Ixodida</taxon>
        <taxon>Ixodoidea</taxon>
        <taxon>Ixodidae</taxon>
        <taxon>Ixodinae</taxon>
        <taxon>Ixodes</taxon>
    </lineage>
</organism>
<accession>B7QAU0</accession>
<evidence type="ECO:0000313" key="3">
    <source>
        <dbReference type="EnsemblMetazoa" id="ISCW012097-PA"/>
    </source>
</evidence>
<evidence type="ECO:0000256" key="1">
    <source>
        <dbReference type="SAM" id="MobiDB-lite"/>
    </source>
</evidence>